<proteinExistence type="predicted"/>
<dbReference type="SUPFAM" id="SSF56300">
    <property type="entry name" value="Metallo-dependent phosphatases"/>
    <property type="match status" value="1"/>
</dbReference>
<dbReference type="InterPro" id="IPR029052">
    <property type="entry name" value="Metallo-depent_PP-like"/>
</dbReference>
<accession>X1HPL8</accession>
<evidence type="ECO:0000313" key="2">
    <source>
        <dbReference type="EMBL" id="GAH58970.1"/>
    </source>
</evidence>
<evidence type="ECO:0000259" key="1">
    <source>
        <dbReference type="Pfam" id="PF09423"/>
    </source>
</evidence>
<dbReference type="AlphaFoldDB" id="X1HPL8"/>
<dbReference type="InterPro" id="IPR018946">
    <property type="entry name" value="PhoD-like_MPP"/>
</dbReference>
<dbReference type="InterPro" id="IPR038607">
    <property type="entry name" value="PhoD-like_sf"/>
</dbReference>
<organism evidence="2">
    <name type="scientific">marine sediment metagenome</name>
    <dbReference type="NCBI Taxonomy" id="412755"/>
    <lineage>
        <taxon>unclassified sequences</taxon>
        <taxon>metagenomes</taxon>
        <taxon>ecological metagenomes</taxon>
    </lineage>
</organism>
<dbReference type="PANTHER" id="PTHR33987:SF1">
    <property type="entry name" value="CALCINEURIN-LIKE METALLO-PHOSPHOESTERASE SUPERFAMILY PROTEIN"/>
    <property type="match status" value="1"/>
</dbReference>
<dbReference type="EMBL" id="BARU01019966">
    <property type="protein sequence ID" value="GAH58970.1"/>
    <property type="molecule type" value="Genomic_DNA"/>
</dbReference>
<sequence length="208" mass="23601">MNNWNNPYYAGGKSQPGCWFDFSIADVDFFMLDGRYYRMNPKTENPSMLGGAQKQWLFEKLNASTGTFKVIASPVPWALGVKPGSLDPWQGYQAEREEIFSFLEANKIDGVILISADRHRSEARTIERQNGYTLYEFESSRLTNVHTHSLIPGAIFGYNEKCSFGLLTFDTTVPDPQLTYQIINIDNETVHTLSLGKSQLTHTKIDKD</sequence>
<dbReference type="Gene3D" id="3.60.21.70">
    <property type="entry name" value="PhoD-like phosphatase"/>
    <property type="match status" value="1"/>
</dbReference>
<feature type="domain" description="PhoD-like phosphatase metallophosphatase" evidence="1">
    <location>
        <begin position="18"/>
        <end position="143"/>
    </location>
</feature>
<protein>
    <recommendedName>
        <fullName evidence="1">PhoD-like phosphatase metallophosphatase domain-containing protein</fullName>
    </recommendedName>
</protein>
<reference evidence="2" key="1">
    <citation type="journal article" date="2014" name="Front. Microbiol.">
        <title>High frequency of phylogenetically diverse reductive dehalogenase-homologous genes in deep subseafloor sedimentary metagenomes.</title>
        <authorList>
            <person name="Kawai M."/>
            <person name="Futagami T."/>
            <person name="Toyoda A."/>
            <person name="Takaki Y."/>
            <person name="Nishi S."/>
            <person name="Hori S."/>
            <person name="Arai W."/>
            <person name="Tsubouchi T."/>
            <person name="Morono Y."/>
            <person name="Uchiyama I."/>
            <person name="Ito T."/>
            <person name="Fujiyama A."/>
            <person name="Inagaki F."/>
            <person name="Takami H."/>
        </authorList>
    </citation>
    <scope>NUCLEOTIDE SEQUENCE</scope>
    <source>
        <strain evidence="2">Expedition CK06-06</strain>
    </source>
</reference>
<dbReference type="Pfam" id="PF09423">
    <property type="entry name" value="PhoD"/>
    <property type="match status" value="1"/>
</dbReference>
<feature type="non-terminal residue" evidence="2">
    <location>
        <position position="208"/>
    </location>
</feature>
<gene>
    <name evidence="2" type="ORF">S03H2_32842</name>
</gene>
<dbReference type="PANTHER" id="PTHR33987">
    <property type="entry name" value="CALCINEURIN-LIKE METALLO-PHOSPHOESTERASE SUPERFAMILY PROTEIN"/>
    <property type="match status" value="1"/>
</dbReference>
<comment type="caution">
    <text evidence="2">The sequence shown here is derived from an EMBL/GenBank/DDBJ whole genome shotgun (WGS) entry which is preliminary data.</text>
</comment>
<name>X1HPL8_9ZZZZ</name>